<keyword evidence="8" id="KW-1185">Reference proteome</keyword>
<dbReference type="SUPFAM" id="SSF48576">
    <property type="entry name" value="Terpenoid synthases"/>
    <property type="match status" value="1"/>
</dbReference>
<dbReference type="PANTHER" id="PTHR12001">
    <property type="entry name" value="GERANYLGERANYL PYROPHOSPHATE SYNTHASE"/>
    <property type="match status" value="1"/>
</dbReference>
<dbReference type="Gene3D" id="1.10.600.10">
    <property type="entry name" value="Farnesyl Diphosphate Synthase"/>
    <property type="match status" value="1"/>
</dbReference>
<evidence type="ECO:0000256" key="3">
    <source>
        <dbReference type="ARBA" id="ARBA00022679"/>
    </source>
</evidence>
<name>A0ABN6ZDW4_9FIRM</name>
<protein>
    <submittedName>
        <fullName evidence="7">Heptaprenyl diphosphate synthase component II</fullName>
    </submittedName>
</protein>
<proteinExistence type="inferred from homology"/>
<dbReference type="EMBL" id="AP028127">
    <property type="protein sequence ID" value="BEH91959.1"/>
    <property type="molecule type" value="Genomic_DNA"/>
</dbReference>
<dbReference type="PANTHER" id="PTHR12001:SF69">
    <property type="entry name" value="ALL TRANS-POLYPRENYL-DIPHOSPHATE SYNTHASE PDSS1"/>
    <property type="match status" value="1"/>
</dbReference>
<evidence type="ECO:0000313" key="8">
    <source>
        <dbReference type="Proteomes" id="UP001432099"/>
    </source>
</evidence>
<evidence type="ECO:0000256" key="4">
    <source>
        <dbReference type="ARBA" id="ARBA00022723"/>
    </source>
</evidence>
<evidence type="ECO:0000256" key="6">
    <source>
        <dbReference type="RuleBase" id="RU004466"/>
    </source>
</evidence>
<evidence type="ECO:0000256" key="5">
    <source>
        <dbReference type="ARBA" id="ARBA00022842"/>
    </source>
</evidence>
<evidence type="ECO:0000256" key="1">
    <source>
        <dbReference type="ARBA" id="ARBA00001946"/>
    </source>
</evidence>
<dbReference type="CDD" id="cd00685">
    <property type="entry name" value="Trans_IPPS_HT"/>
    <property type="match status" value="1"/>
</dbReference>
<dbReference type="InterPro" id="IPR000092">
    <property type="entry name" value="Polyprenyl_synt"/>
</dbReference>
<organism evidence="7 8">
    <name type="scientific">Turicibacter faecis</name>
    <dbReference type="NCBI Taxonomy" id="2963365"/>
    <lineage>
        <taxon>Bacteria</taxon>
        <taxon>Bacillati</taxon>
        <taxon>Bacillota</taxon>
        <taxon>Erysipelotrichia</taxon>
        <taxon>Erysipelotrichales</taxon>
        <taxon>Turicibacteraceae</taxon>
        <taxon>Turicibacter</taxon>
    </lineage>
</organism>
<gene>
    <name evidence="7" type="primary">hepT</name>
    <name evidence="7" type="ORF">T23_20610</name>
</gene>
<comment type="similarity">
    <text evidence="2 6">Belongs to the FPP/GGPP synthase family.</text>
</comment>
<keyword evidence="4" id="KW-0479">Metal-binding</keyword>
<dbReference type="InterPro" id="IPR033749">
    <property type="entry name" value="Polyprenyl_synt_CS"/>
</dbReference>
<dbReference type="PROSITE" id="PS00444">
    <property type="entry name" value="POLYPRENYL_SYNTHASE_2"/>
    <property type="match status" value="1"/>
</dbReference>
<comment type="cofactor">
    <cofactor evidence="1">
        <name>Mg(2+)</name>
        <dbReference type="ChEBI" id="CHEBI:18420"/>
    </cofactor>
</comment>
<dbReference type="Proteomes" id="UP001432099">
    <property type="component" value="Chromosome"/>
</dbReference>
<sequence>MMGYLTKFGYDERYFNDLLIQTIAEDPVLEKEDDLKTSLCELIANGGKRIRPLFLLMATELGDKISKEDRYLAAVAIELLHLSSLIHDDIIDHSSVRHNVLTLHERYNKTIALKLGNYTLNRSLELFASFPFPPLHLQLADTMKQLCLGELQQQDNLFNFNLSLEDYIKKSDQKTGTLISASLVIGGILAHANEEKLDELKKLGSSIGIAYQIKDDILDFSGDSPRLGKPVGHDLKEGVVTLPTIFALEDDLLKDDLSQIYQQCNWDTPLLDLLCQRISHGESIKKSEELCQTYINITRSIAKNFPLLQPKINHLISLIFN</sequence>
<reference evidence="7" key="1">
    <citation type="journal article" date="2024" name="Int. J. Syst. Evol. Microbiol.">
        <title>Turicibacter faecis sp. nov., isolated from faeces of heart failure mouse model.</title>
        <authorList>
            <person name="Imamura Y."/>
            <person name="Motooka D."/>
            <person name="Nakajima Y."/>
            <person name="Ito S."/>
            <person name="Kitakaze M."/>
            <person name="Iida T."/>
            <person name="Nakamura S."/>
        </authorList>
    </citation>
    <scope>NUCLEOTIDE SEQUENCE</scope>
    <source>
        <strain evidence="7">TC023</strain>
    </source>
</reference>
<dbReference type="InterPro" id="IPR008949">
    <property type="entry name" value="Isoprenoid_synthase_dom_sf"/>
</dbReference>
<keyword evidence="5" id="KW-0460">Magnesium</keyword>
<evidence type="ECO:0000313" key="7">
    <source>
        <dbReference type="EMBL" id="BEH91959.1"/>
    </source>
</evidence>
<accession>A0ABN6ZDW4</accession>
<evidence type="ECO:0000256" key="2">
    <source>
        <dbReference type="ARBA" id="ARBA00006706"/>
    </source>
</evidence>
<dbReference type="SFLD" id="SFLDS00005">
    <property type="entry name" value="Isoprenoid_Synthase_Type_I"/>
    <property type="match status" value="1"/>
</dbReference>
<dbReference type="Pfam" id="PF00348">
    <property type="entry name" value="polyprenyl_synt"/>
    <property type="match status" value="1"/>
</dbReference>
<keyword evidence="3 6" id="KW-0808">Transferase</keyword>